<dbReference type="RefSeq" id="XP_060422994.1">
    <property type="nucleotide sequence ID" value="XM_060567312.1"/>
</dbReference>
<proteinExistence type="predicted"/>
<dbReference type="GeneID" id="85451838"/>
<comment type="caution">
    <text evidence="2">The sequence shown here is derived from an EMBL/GenBank/DDBJ whole genome shotgun (WGS) entry which is preliminary data.</text>
</comment>
<gene>
    <name evidence="2" type="ORF">BDP55DRAFT_402924</name>
</gene>
<sequence>MKKSQDINGEKTTAKRLEEAKKEKNKQALTGHDVCGVFADDGNRTDGLKKSRKEAKDVLPALLQNEKVQEEQRQACPGKGGLQDGQCNGGWVGEYEEHAARGILGFADTQLSSLREKGQTGDSLTMFGRTGHGREKNWTNSQLVSLPISPLGPASCIHAVPSCGVVRFPASQCLYCSGIHYTTRYEYRKEHIFFLHLYSLVSTNVNVICCVLRCPSGGLCGAARRCAALRCMRMGKKDKMGFRPICMRRRGRGRFLESGQSREPS</sequence>
<accession>A0AAJ0EM32</accession>
<organism evidence="2 3">
    <name type="scientific">Colletotrichum godetiae</name>
    <dbReference type="NCBI Taxonomy" id="1209918"/>
    <lineage>
        <taxon>Eukaryota</taxon>
        <taxon>Fungi</taxon>
        <taxon>Dikarya</taxon>
        <taxon>Ascomycota</taxon>
        <taxon>Pezizomycotina</taxon>
        <taxon>Sordariomycetes</taxon>
        <taxon>Hypocreomycetidae</taxon>
        <taxon>Glomerellales</taxon>
        <taxon>Glomerellaceae</taxon>
        <taxon>Colletotrichum</taxon>
        <taxon>Colletotrichum acutatum species complex</taxon>
    </lineage>
</organism>
<dbReference type="AlphaFoldDB" id="A0AAJ0EM32"/>
<evidence type="ECO:0000313" key="2">
    <source>
        <dbReference type="EMBL" id="KAK1658230.1"/>
    </source>
</evidence>
<protein>
    <submittedName>
        <fullName evidence="2">Uncharacterized protein</fullName>
    </submittedName>
</protein>
<reference evidence="2" key="1">
    <citation type="submission" date="2021-06" db="EMBL/GenBank/DDBJ databases">
        <title>Comparative genomics, transcriptomics and evolutionary studies reveal genomic signatures of adaptation to plant cell wall in hemibiotrophic fungi.</title>
        <authorList>
            <consortium name="DOE Joint Genome Institute"/>
            <person name="Baroncelli R."/>
            <person name="Diaz J.F."/>
            <person name="Benocci T."/>
            <person name="Peng M."/>
            <person name="Battaglia E."/>
            <person name="Haridas S."/>
            <person name="Andreopoulos W."/>
            <person name="Labutti K."/>
            <person name="Pangilinan J."/>
            <person name="Floch G.L."/>
            <person name="Makela M.R."/>
            <person name="Henrissat B."/>
            <person name="Grigoriev I.V."/>
            <person name="Crouch J.A."/>
            <person name="De Vries R.P."/>
            <person name="Sukno S.A."/>
            <person name="Thon M.R."/>
        </authorList>
    </citation>
    <scope>NUCLEOTIDE SEQUENCE</scope>
    <source>
        <strain evidence="2">CBS 193.32</strain>
    </source>
</reference>
<feature type="region of interest" description="Disordered" evidence="1">
    <location>
        <begin position="1"/>
        <end position="32"/>
    </location>
</feature>
<feature type="compositionally biased region" description="Basic and acidic residues" evidence="1">
    <location>
        <begin position="1"/>
        <end position="26"/>
    </location>
</feature>
<name>A0AAJ0EM32_9PEZI</name>
<evidence type="ECO:0000256" key="1">
    <source>
        <dbReference type="SAM" id="MobiDB-lite"/>
    </source>
</evidence>
<dbReference type="Proteomes" id="UP001224890">
    <property type="component" value="Unassembled WGS sequence"/>
</dbReference>
<evidence type="ECO:0000313" key="3">
    <source>
        <dbReference type="Proteomes" id="UP001224890"/>
    </source>
</evidence>
<dbReference type="EMBL" id="JAHMHR010000077">
    <property type="protein sequence ID" value="KAK1658230.1"/>
    <property type="molecule type" value="Genomic_DNA"/>
</dbReference>
<keyword evidence="3" id="KW-1185">Reference proteome</keyword>